<evidence type="ECO:0000313" key="9">
    <source>
        <dbReference type="EMBL" id="GAP92143.2"/>
    </source>
</evidence>
<evidence type="ECO:0000313" key="10">
    <source>
        <dbReference type="Proteomes" id="UP000054516"/>
    </source>
</evidence>
<evidence type="ECO:0000256" key="7">
    <source>
        <dbReference type="SAM" id="MobiDB-lite"/>
    </source>
</evidence>
<keyword evidence="4" id="KW-0238">DNA-binding</keyword>
<keyword evidence="6" id="KW-0539">Nucleus</keyword>
<dbReference type="AlphaFoldDB" id="A0A1W2TU74"/>
<dbReference type="GO" id="GO:0006351">
    <property type="term" value="P:DNA-templated transcription"/>
    <property type="evidence" value="ECO:0007669"/>
    <property type="project" value="InterPro"/>
</dbReference>
<evidence type="ECO:0000256" key="6">
    <source>
        <dbReference type="ARBA" id="ARBA00023242"/>
    </source>
</evidence>
<sequence length="874" mass="97120">MDDERRRPISKAYVSSLSTRIAILESMLQEKGVAVPKATHPPITKHEARYAGSGDEIQMPSIEVGRHSKSNANSPTRHVLSPPYSHEDFTTCESPMEDLGSIDIPQSGDGPLWTQQSPFQTPDRRREGAIHRLFFPKGGLSCDRFSGELRFFGPTANCHVHAESTDRYGPRESPEQVRRAERIIRSLTPQTHEYLMQNFWKYHNSVLHVVDRAAFEADKGSENPKYYSSFLHIIILAVGWRFADKDRYEVARISQGNYESMMHKEARRMLDVELERPTGIPSIQSLLLLGDLECGAGRDYTGWMYAGMANRLAFEIGLHINNSSAGLTEREASVRRRVMKACILYDRYWALFLGRPTSIKTRDVGLDLSNAAASAVRPARNCSGSPTDPRLVEEEIHEQLIELMDLAGQIVEHRGINQNWDPATLKKQLQEWYGRLPEHLRWGPENIRTAPCSYFLLHEQYHAVIIILYRSSEAYRFLSRDGLTGQASLNSKGALKMSEASEANRFSNSAREIGSHNQTPSAAINYAKSVHNSCTQAAIQFAQIAAEFKEKYETEKMCCTSLQPAGTASIALLSAIALPNKNEEDRRLYLSSLEVVTDTIQSMSRLYEPAARMGDLIQAVLAQVNPTGRGSQHEDEDASLEQDMRRSNGSEGGQYNDNHMFSFARAHRNQEGGAPLLHQHSENPYSLPTQVAFKPAGSSSPFQTPPSSYGPDTLGHYSNAVSGPMPTFSDSSGASFYLDPIYTPTIRIDGTHPGRYGSDNYLRLAPSAKGWDLQSLHSLHAASQPEQPLNSHMPDWIGGSASLGDTAALSTGVGPDLHTNGMSACKREDTASLVWGLDTLNPASPKGFVQNSEKVEFNHDNIATRNHELDFLSL</sequence>
<evidence type="ECO:0000256" key="5">
    <source>
        <dbReference type="ARBA" id="ARBA00023163"/>
    </source>
</evidence>
<feature type="domain" description="Xylanolytic transcriptional activator regulatory" evidence="8">
    <location>
        <begin position="302"/>
        <end position="375"/>
    </location>
</feature>
<evidence type="ECO:0000256" key="4">
    <source>
        <dbReference type="ARBA" id="ARBA00023125"/>
    </source>
</evidence>
<organism evidence="9">
    <name type="scientific">Rosellinia necatrix</name>
    <name type="common">White root-rot fungus</name>
    <dbReference type="NCBI Taxonomy" id="77044"/>
    <lineage>
        <taxon>Eukaryota</taxon>
        <taxon>Fungi</taxon>
        <taxon>Dikarya</taxon>
        <taxon>Ascomycota</taxon>
        <taxon>Pezizomycotina</taxon>
        <taxon>Sordariomycetes</taxon>
        <taxon>Xylariomycetidae</taxon>
        <taxon>Xylariales</taxon>
        <taxon>Xylariaceae</taxon>
        <taxon>Rosellinia</taxon>
    </lineage>
</organism>
<keyword evidence="2" id="KW-0862">Zinc</keyword>
<dbReference type="PANTHER" id="PTHR31313:SF81">
    <property type="entry name" value="TY1 ENHANCER ACTIVATOR"/>
    <property type="match status" value="1"/>
</dbReference>
<proteinExistence type="predicted"/>
<protein>
    <submittedName>
        <fullName evidence="9">Putative fungal specific transcription factor domain-containing protein</fullName>
    </submittedName>
</protein>
<keyword evidence="3" id="KW-0805">Transcription regulation</keyword>
<dbReference type="STRING" id="77044.A0A1W2TU74"/>
<dbReference type="SMART" id="SM00906">
    <property type="entry name" value="Fungal_trans"/>
    <property type="match status" value="1"/>
</dbReference>
<name>A0A1W2TU74_ROSNE</name>
<dbReference type="InterPro" id="IPR007219">
    <property type="entry name" value="XnlR_reg_dom"/>
</dbReference>
<dbReference type="InterPro" id="IPR051615">
    <property type="entry name" value="Transcr_Regulatory_Elem"/>
</dbReference>
<dbReference type="CDD" id="cd12148">
    <property type="entry name" value="fungal_TF_MHR"/>
    <property type="match status" value="1"/>
</dbReference>
<dbReference type="PANTHER" id="PTHR31313">
    <property type="entry name" value="TY1 ENHANCER ACTIVATOR"/>
    <property type="match status" value="1"/>
</dbReference>
<feature type="region of interest" description="Disordered" evidence="7">
    <location>
        <begin position="625"/>
        <end position="654"/>
    </location>
</feature>
<keyword evidence="1" id="KW-0479">Metal-binding</keyword>
<reference evidence="9" key="1">
    <citation type="submission" date="2016-03" db="EMBL/GenBank/DDBJ databases">
        <title>Draft genome sequence of Rosellinia necatrix.</title>
        <authorList>
            <person name="Kanematsu S."/>
        </authorList>
    </citation>
    <scope>NUCLEOTIDE SEQUENCE [LARGE SCALE GENOMIC DNA]</scope>
    <source>
        <strain evidence="9">W97</strain>
    </source>
</reference>
<accession>A0A1W2TU74</accession>
<evidence type="ECO:0000256" key="1">
    <source>
        <dbReference type="ARBA" id="ARBA00022723"/>
    </source>
</evidence>
<dbReference type="GO" id="GO:0008270">
    <property type="term" value="F:zinc ion binding"/>
    <property type="evidence" value="ECO:0007669"/>
    <property type="project" value="InterPro"/>
</dbReference>
<gene>
    <name evidence="9" type="ORF">SAMD00023353_7700400</name>
</gene>
<keyword evidence="5" id="KW-0804">Transcription</keyword>
<dbReference type="EMBL" id="DF977522">
    <property type="protein sequence ID" value="GAP92143.2"/>
    <property type="molecule type" value="Genomic_DNA"/>
</dbReference>
<evidence type="ECO:0000256" key="2">
    <source>
        <dbReference type="ARBA" id="ARBA00022833"/>
    </source>
</evidence>
<keyword evidence="10" id="KW-1185">Reference proteome</keyword>
<dbReference type="Proteomes" id="UP000054516">
    <property type="component" value="Unassembled WGS sequence"/>
</dbReference>
<dbReference type="Pfam" id="PF04082">
    <property type="entry name" value="Fungal_trans"/>
    <property type="match status" value="1"/>
</dbReference>
<evidence type="ECO:0000259" key="8">
    <source>
        <dbReference type="SMART" id="SM00906"/>
    </source>
</evidence>
<dbReference type="OrthoDB" id="2154091at2759"/>
<evidence type="ECO:0000256" key="3">
    <source>
        <dbReference type="ARBA" id="ARBA00023015"/>
    </source>
</evidence>
<dbReference type="GO" id="GO:0003677">
    <property type="term" value="F:DNA binding"/>
    <property type="evidence" value="ECO:0007669"/>
    <property type="project" value="UniProtKB-KW"/>
</dbReference>
<dbReference type="OMA" id="VARIYWQ"/>